<name>A0A0F6W2T8_9BACT</name>
<accession>A0A0F6W2T8</accession>
<dbReference type="Pfam" id="PF01584">
    <property type="entry name" value="CheW"/>
    <property type="match status" value="1"/>
</dbReference>
<dbReference type="RefSeq" id="WP_053233201.1">
    <property type="nucleotide sequence ID" value="NZ_CP011125.1"/>
</dbReference>
<organism evidence="2 3">
    <name type="scientific">Sandaracinus amylolyticus</name>
    <dbReference type="NCBI Taxonomy" id="927083"/>
    <lineage>
        <taxon>Bacteria</taxon>
        <taxon>Pseudomonadati</taxon>
        <taxon>Myxococcota</taxon>
        <taxon>Polyangia</taxon>
        <taxon>Polyangiales</taxon>
        <taxon>Sandaracinaceae</taxon>
        <taxon>Sandaracinus</taxon>
    </lineage>
</organism>
<dbReference type="Proteomes" id="UP000034883">
    <property type="component" value="Chromosome"/>
</dbReference>
<dbReference type="AlphaFoldDB" id="A0A0F6W2T8"/>
<dbReference type="KEGG" id="samy:DB32_003135"/>
<dbReference type="PROSITE" id="PS50851">
    <property type="entry name" value="CHEW"/>
    <property type="match status" value="1"/>
</dbReference>
<gene>
    <name evidence="2" type="ORF">DB32_003135</name>
</gene>
<feature type="domain" description="CheW-like" evidence="1">
    <location>
        <begin position="31"/>
        <end position="167"/>
    </location>
</feature>
<dbReference type="SUPFAM" id="SSF50341">
    <property type="entry name" value="CheW-like"/>
    <property type="match status" value="1"/>
</dbReference>
<dbReference type="Gene3D" id="2.30.30.40">
    <property type="entry name" value="SH3 Domains"/>
    <property type="match status" value="1"/>
</dbReference>
<proteinExistence type="predicted"/>
<dbReference type="EMBL" id="CP011125">
    <property type="protein sequence ID" value="AKF05986.1"/>
    <property type="molecule type" value="Genomic_DNA"/>
</dbReference>
<dbReference type="InterPro" id="IPR036061">
    <property type="entry name" value="CheW-like_dom_sf"/>
</dbReference>
<reference evidence="2 3" key="1">
    <citation type="submission" date="2015-03" db="EMBL/GenBank/DDBJ databases">
        <title>Genome assembly of Sandaracinus amylolyticus DSM 53668.</title>
        <authorList>
            <person name="Sharma G."/>
            <person name="Subramanian S."/>
        </authorList>
    </citation>
    <scope>NUCLEOTIDE SEQUENCE [LARGE SCALE GENOMIC DNA]</scope>
    <source>
        <strain evidence="2 3">DSM 53668</strain>
    </source>
</reference>
<dbReference type="InterPro" id="IPR002545">
    <property type="entry name" value="CheW-lke_dom"/>
</dbReference>
<dbReference type="GO" id="GO:0007165">
    <property type="term" value="P:signal transduction"/>
    <property type="evidence" value="ECO:0007669"/>
    <property type="project" value="InterPro"/>
</dbReference>
<dbReference type="GO" id="GO:0006935">
    <property type="term" value="P:chemotaxis"/>
    <property type="evidence" value="ECO:0007669"/>
    <property type="project" value="InterPro"/>
</dbReference>
<keyword evidence="3" id="KW-1185">Reference proteome</keyword>
<sequence length="178" mass="18823">MSDEIDDTLAAELARRALEIARPAAPLVRARRAALLLVVGTDRVLLPAQVARAVAPLAHLTPIPFAEPHVAGLTARRGRAIPVFHLRVLLGLPLSQLPETSRVIVLDAPGEPALAVDALGDDDLPEDDALRPPPDTMAAASRALVRGTTEDGRLVLDVPALLSSPRLTIDVGPRAARR</sequence>
<evidence type="ECO:0000313" key="3">
    <source>
        <dbReference type="Proteomes" id="UP000034883"/>
    </source>
</evidence>
<evidence type="ECO:0000259" key="1">
    <source>
        <dbReference type="PROSITE" id="PS50851"/>
    </source>
</evidence>
<dbReference type="STRING" id="927083.DB32_003135"/>
<dbReference type="Gene3D" id="2.40.50.180">
    <property type="entry name" value="CheA-289, Domain 4"/>
    <property type="match status" value="1"/>
</dbReference>
<protein>
    <submittedName>
        <fullName evidence="2">Positive regulator of CheA protein activity</fullName>
    </submittedName>
</protein>
<dbReference type="SMART" id="SM00260">
    <property type="entry name" value="CheW"/>
    <property type="match status" value="1"/>
</dbReference>
<evidence type="ECO:0000313" key="2">
    <source>
        <dbReference type="EMBL" id="AKF05986.1"/>
    </source>
</evidence>